<name>A0A4Y7JMJ1_PAPSO</name>
<evidence type="ECO:0000313" key="2">
    <source>
        <dbReference type="Proteomes" id="UP000316621"/>
    </source>
</evidence>
<gene>
    <name evidence="1" type="ORF">C5167_023007</name>
</gene>
<reference evidence="1 2" key="1">
    <citation type="journal article" date="2018" name="Science">
        <title>The opium poppy genome and morphinan production.</title>
        <authorList>
            <person name="Guo L."/>
            <person name="Winzer T."/>
            <person name="Yang X."/>
            <person name="Li Y."/>
            <person name="Ning Z."/>
            <person name="He Z."/>
            <person name="Teodor R."/>
            <person name="Lu Y."/>
            <person name="Bowser T.A."/>
            <person name="Graham I.A."/>
            <person name="Ye K."/>
        </authorList>
    </citation>
    <scope>NUCLEOTIDE SEQUENCE [LARGE SCALE GENOMIC DNA]</scope>
    <source>
        <strain evidence="2">cv. HN1</strain>
        <tissue evidence="1">Leaves</tissue>
    </source>
</reference>
<dbReference type="EMBL" id="CM010719">
    <property type="protein sequence ID" value="RZC61250.1"/>
    <property type="molecule type" value="Genomic_DNA"/>
</dbReference>
<keyword evidence="2" id="KW-1185">Reference proteome</keyword>
<protein>
    <submittedName>
        <fullName evidence="1">Uncharacterized protein</fullName>
    </submittedName>
</protein>
<dbReference type="Proteomes" id="UP000316621">
    <property type="component" value="Chromosome 5"/>
</dbReference>
<accession>A0A4Y7JMJ1</accession>
<dbReference type="Gramene" id="RZC61250">
    <property type="protein sequence ID" value="RZC61250"/>
    <property type="gene ID" value="C5167_023007"/>
</dbReference>
<dbReference type="STRING" id="3469.A0A4Y7JMJ1"/>
<organism evidence="1 2">
    <name type="scientific">Papaver somniferum</name>
    <name type="common">Opium poppy</name>
    <dbReference type="NCBI Taxonomy" id="3469"/>
    <lineage>
        <taxon>Eukaryota</taxon>
        <taxon>Viridiplantae</taxon>
        <taxon>Streptophyta</taxon>
        <taxon>Embryophyta</taxon>
        <taxon>Tracheophyta</taxon>
        <taxon>Spermatophyta</taxon>
        <taxon>Magnoliopsida</taxon>
        <taxon>Ranunculales</taxon>
        <taxon>Papaveraceae</taxon>
        <taxon>Papaveroideae</taxon>
        <taxon>Papaver</taxon>
    </lineage>
</organism>
<evidence type="ECO:0000313" key="1">
    <source>
        <dbReference type="EMBL" id="RZC61250.1"/>
    </source>
</evidence>
<sequence length="129" mass="14925">MEKGYDANTINEASSEAEAECCTSDWRVRGGYTTEKVGPFQYYLHYGNNSFRPNTIKTSSLLSGIVLFGLDHTYHWHNQIQWRALNDINVGVCEGMTYKEINKNMHWEYEVGVAWKDQSQRKKHLAEEG</sequence>
<dbReference type="AlphaFoldDB" id="A0A4Y7JMJ1"/>
<proteinExistence type="predicted"/>